<dbReference type="Gene3D" id="3.90.76.10">
    <property type="entry name" value="Dipeptide-binding Protein, Domain 1"/>
    <property type="match status" value="1"/>
</dbReference>
<keyword evidence="3" id="KW-0732">Signal</keyword>
<evidence type="ECO:0000259" key="4">
    <source>
        <dbReference type="Pfam" id="PF00496"/>
    </source>
</evidence>
<dbReference type="PROSITE" id="PS51318">
    <property type="entry name" value="TAT"/>
    <property type="match status" value="1"/>
</dbReference>
<evidence type="ECO:0000256" key="3">
    <source>
        <dbReference type="ARBA" id="ARBA00022729"/>
    </source>
</evidence>
<keyword evidence="2" id="KW-0813">Transport</keyword>
<proteinExistence type="inferred from homology"/>
<gene>
    <name evidence="5" type="ORF">ABW18_15110</name>
</gene>
<evidence type="ECO:0000313" key="5">
    <source>
        <dbReference type="EMBL" id="KNA90835.1"/>
    </source>
</evidence>
<comment type="similarity">
    <text evidence="1">Belongs to the bacterial solute-binding protein 5 family.</text>
</comment>
<dbReference type="PIRSF" id="PIRSF002741">
    <property type="entry name" value="MppA"/>
    <property type="match status" value="1"/>
</dbReference>
<accession>A0ABR5IB14</accession>
<keyword evidence="6" id="KW-1185">Reference proteome</keyword>
<dbReference type="Proteomes" id="UP000037247">
    <property type="component" value="Unassembled WGS sequence"/>
</dbReference>
<organism evidence="5 6">
    <name type="scientific">Gordonia jacobaea</name>
    <dbReference type="NCBI Taxonomy" id="122202"/>
    <lineage>
        <taxon>Bacteria</taxon>
        <taxon>Bacillati</taxon>
        <taxon>Actinomycetota</taxon>
        <taxon>Actinomycetes</taxon>
        <taxon>Mycobacteriales</taxon>
        <taxon>Gordoniaceae</taxon>
        <taxon>Gordonia</taxon>
    </lineage>
</organism>
<dbReference type="SUPFAM" id="SSF53850">
    <property type="entry name" value="Periplasmic binding protein-like II"/>
    <property type="match status" value="1"/>
</dbReference>
<sequence>MTDERQQSRSSPSVSSIPLNRRRFFTLSAAAGVGVFGASALSACSPGSGSGLAGSANTIRAAIAGEPDQLDPHKTSAYFSFEVLENVFDTLVEPNEKLEMVPALAQSWQVNPEETQYVFTLRPNVRWHNGEPLTASDVVYSYRRIIDGELSASWRFDNVATITALDDAHVVITTRTPSPNLLSSIGGFRGLAIVNKRNVESGQILTRPIGTGPFSFESRSPATSIVLKANPGHWSGGPHVDGVAFSFISQGTTAVSSLRSGEVDWTDAIPAQQLRILDSDDEINVGTVTANDYWYVAMNFARKPFDDRRVRQAVAYAIDRKSIAQVVGYGTATPNQLAIPKTSPWFTPYDRFTVGLDRAAAVDKSRSLLRDAGHSSLSMGLMVSTEYPETVTAAQVIASNLADAGIKVTIEQLDFGVWLDRQSAGQFDSLLMGWLGNIDPDDYYYAQHHSAGTSNSQKYSNPEVDRLLDAGRTELDVGRRKQIYADVSSRIADDVSYLYLYNPSATQAFSKSVRDYTVRADKAVRFRNARLDRGGAS</sequence>
<dbReference type="InterPro" id="IPR030678">
    <property type="entry name" value="Peptide/Ni-bd"/>
</dbReference>
<feature type="domain" description="Solute-binding protein family 5" evidence="4">
    <location>
        <begin position="99"/>
        <end position="453"/>
    </location>
</feature>
<evidence type="ECO:0000256" key="2">
    <source>
        <dbReference type="ARBA" id="ARBA00022448"/>
    </source>
</evidence>
<name>A0ABR5IB14_9ACTN</name>
<dbReference type="InterPro" id="IPR039424">
    <property type="entry name" value="SBP_5"/>
</dbReference>
<dbReference type="InterPro" id="IPR006311">
    <property type="entry name" value="TAT_signal"/>
</dbReference>
<protein>
    <submittedName>
        <fullName evidence="5">ABC transporter substrate-binding protein</fullName>
    </submittedName>
</protein>
<reference evidence="5 6" key="1">
    <citation type="submission" date="2015-05" db="EMBL/GenBank/DDBJ databases">
        <title>Draft genome sequence of the bacterium Gordonia jacobaea a new member of the Gordonia genus.</title>
        <authorList>
            <person name="Jimenez-Galisteo G."/>
            <person name="Dominguez A."/>
            <person name="Munoz E."/>
            <person name="Vinas M."/>
        </authorList>
    </citation>
    <scope>NUCLEOTIDE SEQUENCE [LARGE SCALE GENOMIC DNA]</scope>
    <source>
        <strain evidence="6">mv1</strain>
    </source>
</reference>
<dbReference type="RefSeq" id="WP_049699770.1">
    <property type="nucleotide sequence ID" value="NZ_LDTZ01000018.1"/>
</dbReference>
<evidence type="ECO:0000256" key="1">
    <source>
        <dbReference type="ARBA" id="ARBA00005695"/>
    </source>
</evidence>
<dbReference type="EMBL" id="LDTZ01000018">
    <property type="protein sequence ID" value="KNA90835.1"/>
    <property type="molecule type" value="Genomic_DNA"/>
</dbReference>
<comment type="caution">
    <text evidence="5">The sequence shown here is derived from an EMBL/GenBank/DDBJ whole genome shotgun (WGS) entry which is preliminary data.</text>
</comment>
<evidence type="ECO:0000313" key="6">
    <source>
        <dbReference type="Proteomes" id="UP000037247"/>
    </source>
</evidence>
<dbReference type="Pfam" id="PF00496">
    <property type="entry name" value="SBP_bac_5"/>
    <property type="match status" value="1"/>
</dbReference>
<dbReference type="InterPro" id="IPR000914">
    <property type="entry name" value="SBP_5_dom"/>
</dbReference>
<dbReference type="PANTHER" id="PTHR30290">
    <property type="entry name" value="PERIPLASMIC BINDING COMPONENT OF ABC TRANSPORTER"/>
    <property type="match status" value="1"/>
</dbReference>
<dbReference type="PANTHER" id="PTHR30290:SF9">
    <property type="entry name" value="OLIGOPEPTIDE-BINDING PROTEIN APPA"/>
    <property type="match status" value="1"/>
</dbReference>
<dbReference type="Gene3D" id="3.10.105.10">
    <property type="entry name" value="Dipeptide-binding Protein, Domain 3"/>
    <property type="match status" value="1"/>
</dbReference>
<dbReference type="Gene3D" id="3.40.190.10">
    <property type="entry name" value="Periplasmic binding protein-like II"/>
    <property type="match status" value="1"/>
</dbReference>